<dbReference type="InterPro" id="IPR037401">
    <property type="entry name" value="SnoaL-like"/>
</dbReference>
<evidence type="ECO:0000313" key="4">
    <source>
        <dbReference type="Proteomes" id="UP001341840"/>
    </source>
</evidence>
<accession>A0ABU6RHR6</accession>
<dbReference type="Proteomes" id="UP001341840">
    <property type="component" value="Unassembled WGS sequence"/>
</dbReference>
<sequence>MALHATTFINGLSSTAIKEFNFVPGSFINKFQKLHYASLPSSNLVRLVLGKSLRRRDQLCLLPAAQWPNLQKQGHWRQQRVKSEDSESILSSENIALDEQTLEEELRNAIAEENYAKAAKIRDTLKNLQKDSKTTIFGINSRFYESFRNGDLAAMQALWSKKDEVCCVHPGLKGISGYDDVIESWNLVWANYEFPLEIRLEDIKRFLLYNEYIEHNEHIHICNNMFSGERTNAIPDCMYEKGRKKSLEGGREMCYIALNCYSSQLLVDL</sequence>
<gene>
    <name evidence="3" type="ORF">PIB30_048342</name>
</gene>
<dbReference type="InterPro" id="IPR001943">
    <property type="entry name" value="UVR_dom"/>
</dbReference>
<organism evidence="3 4">
    <name type="scientific">Stylosanthes scabra</name>
    <dbReference type="NCBI Taxonomy" id="79078"/>
    <lineage>
        <taxon>Eukaryota</taxon>
        <taxon>Viridiplantae</taxon>
        <taxon>Streptophyta</taxon>
        <taxon>Embryophyta</taxon>
        <taxon>Tracheophyta</taxon>
        <taxon>Spermatophyta</taxon>
        <taxon>Magnoliopsida</taxon>
        <taxon>eudicotyledons</taxon>
        <taxon>Gunneridae</taxon>
        <taxon>Pentapetalae</taxon>
        <taxon>rosids</taxon>
        <taxon>fabids</taxon>
        <taxon>Fabales</taxon>
        <taxon>Fabaceae</taxon>
        <taxon>Papilionoideae</taxon>
        <taxon>50 kb inversion clade</taxon>
        <taxon>dalbergioids sensu lato</taxon>
        <taxon>Dalbergieae</taxon>
        <taxon>Pterocarpus clade</taxon>
        <taxon>Stylosanthes</taxon>
    </lineage>
</organism>
<dbReference type="InterPro" id="IPR032710">
    <property type="entry name" value="NTF2-like_dom_sf"/>
</dbReference>
<evidence type="ECO:0000259" key="2">
    <source>
        <dbReference type="Pfam" id="PF13474"/>
    </source>
</evidence>
<reference evidence="3 4" key="1">
    <citation type="journal article" date="2023" name="Plants (Basel)">
        <title>Bridging the Gap: Combining Genomics and Transcriptomics Approaches to Understand Stylosanthes scabra, an Orphan Legume from the Brazilian Caatinga.</title>
        <authorList>
            <person name="Ferreira-Neto J.R.C."/>
            <person name="da Silva M.D."/>
            <person name="Binneck E."/>
            <person name="de Melo N.F."/>
            <person name="da Silva R.H."/>
            <person name="de Melo A.L.T.M."/>
            <person name="Pandolfi V."/>
            <person name="Bustamante F.O."/>
            <person name="Brasileiro-Vidal A.C."/>
            <person name="Benko-Iseppon A.M."/>
        </authorList>
    </citation>
    <scope>NUCLEOTIDE SEQUENCE [LARGE SCALE GENOMIC DNA]</scope>
    <source>
        <tissue evidence="3">Leaves</tissue>
    </source>
</reference>
<evidence type="ECO:0008006" key="5">
    <source>
        <dbReference type="Google" id="ProtNLM"/>
    </source>
</evidence>
<comment type="caution">
    <text evidence="3">The sequence shown here is derived from an EMBL/GenBank/DDBJ whole genome shotgun (WGS) entry which is preliminary data.</text>
</comment>
<dbReference type="SUPFAM" id="SSF54427">
    <property type="entry name" value="NTF2-like"/>
    <property type="match status" value="1"/>
</dbReference>
<dbReference type="Pfam" id="PF13474">
    <property type="entry name" value="SnoaL_3"/>
    <property type="match status" value="1"/>
</dbReference>
<dbReference type="PANTHER" id="PTHR34957">
    <property type="entry name" value="NUCLEAR TRANSPORT FACTOR 2 (NTF2) FAMILY PROTEIN"/>
    <property type="match status" value="1"/>
</dbReference>
<evidence type="ECO:0000313" key="3">
    <source>
        <dbReference type="EMBL" id="MED6123348.1"/>
    </source>
</evidence>
<name>A0ABU6RHR6_9FABA</name>
<dbReference type="EMBL" id="JASCZI010030524">
    <property type="protein sequence ID" value="MED6123348.1"/>
    <property type="molecule type" value="Genomic_DNA"/>
</dbReference>
<protein>
    <recommendedName>
        <fullName evidence="5">UVR domain-containing protein</fullName>
    </recommendedName>
</protein>
<dbReference type="Pfam" id="PF02151">
    <property type="entry name" value="UVR"/>
    <property type="match status" value="1"/>
</dbReference>
<keyword evidence="4" id="KW-1185">Reference proteome</keyword>
<dbReference type="PANTHER" id="PTHR34957:SF1">
    <property type="entry name" value="NUCLEAR TRANSPORT FACTOR 2 (NTF2) FAMILY PROTEIN"/>
    <property type="match status" value="1"/>
</dbReference>
<evidence type="ECO:0000259" key="1">
    <source>
        <dbReference type="Pfam" id="PF02151"/>
    </source>
</evidence>
<feature type="domain" description="UVR" evidence="1">
    <location>
        <begin position="101"/>
        <end position="130"/>
    </location>
</feature>
<proteinExistence type="predicted"/>
<feature type="domain" description="SnoaL-like" evidence="2">
    <location>
        <begin position="139"/>
        <end position="204"/>
    </location>
</feature>
<dbReference type="Gene3D" id="3.10.450.50">
    <property type="match status" value="1"/>
</dbReference>